<feature type="non-terminal residue" evidence="1">
    <location>
        <position position="326"/>
    </location>
</feature>
<dbReference type="OrthoDB" id="438224at2759"/>
<evidence type="ECO:0008006" key="3">
    <source>
        <dbReference type="Google" id="ProtNLM"/>
    </source>
</evidence>
<dbReference type="Proteomes" id="UP000000759">
    <property type="component" value="Chromosome 8"/>
</dbReference>
<dbReference type="InterPro" id="IPR027443">
    <property type="entry name" value="IPNS-like_sf"/>
</dbReference>
<dbReference type="PANTHER" id="PTHR48420:SF1">
    <property type="entry name" value="NON-HAEM DIOXYGENASE N-TERMINAL DOMAIN-CONTAINING PROTEIN"/>
    <property type="match status" value="1"/>
</dbReference>
<proteinExistence type="predicted"/>
<dbReference type="HOGENOM" id="CLU_045411_1_0_1"/>
<dbReference type="AlphaFoldDB" id="B7FZA1"/>
<gene>
    <name evidence="1" type="ORF">PHATRDRAFT_20332</name>
</gene>
<evidence type="ECO:0000313" key="2">
    <source>
        <dbReference type="Proteomes" id="UP000000759"/>
    </source>
</evidence>
<dbReference type="InParanoid" id="B7FZA1"/>
<keyword evidence="2" id="KW-1185">Reference proteome</keyword>
<name>B7FZA1_PHATC</name>
<dbReference type="SUPFAM" id="SSF51197">
    <property type="entry name" value="Clavaminate synthase-like"/>
    <property type="match status" value="1"/>
</dbReference>
<dbReference type="STRING" id="556484.B7FZA1"/>
<dbReference type="eggNOG" id="ENOG502QRGK">
    <property type="taxonomic scope" value="Eukaryota"/>
</dbReference>
<organism evidence="1 2">
    <name type="scientific">Phaeodactylum tricornutum (strain CCAP 1055/1)</name>
    <dbReference type="NCBI Taxonomy" id="556484"/>
    <lineage>
        <taxon>Eukaryota</taxon>
        <taxon>Sar</taxon>
        <taxon>Stramenopiles</taxon>
        <taxon>Ochrophyta</taxon>
        <taxon>Bacillariophyta</taxon>
        <taxon>Bacillariophyceae</taxon>
        <taxon>Bacillariophycidae</taxon>
        <taxon>Naviculales</taxon>
        <taxon>Phaeodactylaceae</taxon>
        <taxon>Phaeodactylum</taxon>
    </lineage>
</organism>
<dbReference type="EMBL" id="CM000611">
    <property type="protein sequence ID" value="EEC48502.1"/>
    <property type="molecule type" value="Genomic_DNA"/>
</dbReference>
<accession>B7FZA1</accession>
<dbReference type="PaxDb" id="2850-Phatr20332"/>
<dbReference type="GeneID" id="7200833"/>
<dbReference type="PANTHER" id="PTHR48420">
    <property type="entry name" value="NON-HAEM DIOXYGENASE N-TERMINAL DOMAIN-CONTAINING PROTEIN"/>
    <property type="match status" value="1"/>
</dbReference>
<sequence>MAAPIVTISYNELVSFDSDDPDDNLVLKVGESFGSNLNCLGILAVTDIPNFSSQRQALLPLASKLPALPDLDAVIRSETLFSTGWSHGKECLVPGRPDVAKGSFYGNPRTDSFLKDLTARDGRAELWNKLAIQHPEFYADNVWPESLPILREAFKNMGQTLLHVGVLVAAVCDVYCHRHGVETHFRDTLLRSLNCTGRLLHYFDMSENNSKEKDAMWCGWHNDHGLLTGLVPGMYIDTTTGQPVACTDNSAGLYIQTRAGSVVKVTLPSNACGFQIGETSQIQSGGILQATPHAVRPSSQSSITRESFAVFLEPEFHEPLAIPSGK</sequence>
<dbReference type="Gene3D" id="2.60.120.330">
    <property type="entry name" value="B-lactam Antibiotic, Isopenicillin N Synthase, Chain"/>
    <property type="match status" value="1"/>
</dbReference>
<reference evidence="1 2" key="1">
    <citation type="journal article" date="2008" name="Nature">
        <title>The Phaeodactylum genome reveals the evolutionary history of diatom genomes.</title>
        <authorList>
            <person name="Bowler C."/>
            <person name="Allen A.E."/>
            <person name="Badger J.H."/>
            <person name="Grimwood J."/>
            <person name="Jabbari K."/>
            <person name="Kuo A."/>
            <person name="Maheswari U."/>
            <person name="Martens C."/>
            <person name="Maumus F."/>
            <person name="Otillar R.P."/>
            <person name="Rayko E."/>
            <person name="Salamov A."/>
            <person name="Vandepoele K."/>
            <person name="Beszteri B."/>
            <person name="Gruber A."/>
            <person name="Heijde M."/>
            <person name="Katinka M."/>
            <person name="Mock T."/>
            <person name="Valentin K."/>
            <person name="Verret F."/>
            <person name="Berges J.A."/>
            <person name="Brownlee C."/>
            <person name="Cadoret J.P."/>
            <person name="Chiovitti A."/>
            <person name="Choi C.J."/>
            <person name="Coesel S."/>
            <person name="De Martino A."/>
            <person name="Detter J.C."/>
            <person name="Durkin C."/>
            <person name="Falciatore A."/>
            <person name="Fournet J."/>
            <person name="Haruta M."/>
            <person name="Huysman M.J."/>
            <person name="Jenkins B.D."/>
            <person name="Jiroutova K."/>
            <person name="Jorgensen R.E."/>
            <person name="Joubert Y."/>
            <person name="Kaplan A."/>
            <person name="Kroger N."/>
            <person name="Kroth P.G."/>
            <person name="La Roche J."/>
            <person name="Lindquist E."/>
            <person name="Lommer M."/>
            <person name="Martin-Jezequel V."/>
            <person name="Lopez P.J."/>
            <person name="Lucas S."/>
            <person name="Mangogna M."/>
            <person name="McGinnis K."/>
            <person name="Medlin L.K."/>
            <person name="Montsant A."/>
            <person name="Oudot-Le Secq M.P."/>
            <person name="Napoli C."/>
            <person name="Obornik M."/>
            <person name="Parker M.S."/>
            <person name="Petit J.L."/>
            <person name="Porcel B.M."/>
            <person name="Poulsen N."/>
            <person name="Robison M."/>
            <person name="Rychlewski L."/>
            <person name="Rynearson T.A."/>
            <person name="Schmutz J."/>
            <person name="Shapiro H."/>
            <person name="Siaut M."/>
            <person name="Stanley M."/>
            <person name="Sussman M.R."/>
            <person name="Taylor A.R."/>
            <person name="Vardi A."/>
            <person name="von Dassow P."/>
            <person name="Vyverman W."/>
            <person name="Willis A."/>
            <person name="Wyrwicz L.S."/>
            <person name="Rokhsar D.S."/>
            <person name="Weissenbach J."/>
            <person name="Armbrust E.V."/>
            <person name="Green B.R."/>
            <person name="Van de Peer Y."/>
            <person name="Grigoriev I.V."/>
        </authorList>
    </citation>
    <scope>NUCLEOTIDE SEQUENCE [LARGE SCALE GENOMIC DNA]</scope>
    <source>
        <strain evidence="1 2">CCAP 1055/1</strain>
    </source>
</reference>
<protein>
    <recommendedName>
        <fullName evidence="3">Non-haem dioxygenase N-terminal domain-containing protein</fullName>
    </recommendedName>
</protein>
<dbReference type="RefSeq" id="XP_002180311.1">
    <property type="nucleotide sequence ID" value="XM_002180275.1"/>
</dbReference>
<dbReference type="KEGG" id="pti:PHATRDRAFT_20332"/>
<reference evidence="2" key="2">
    <citation type="submission" date="2008-08" db="EMBL/GenBank/DDBJ databases">
        <authorList>
            <consortium name="Diatom Consortium"/>
            <person name="Grigoriev I."/>
            <person name="Grimwood J."/>
            <person name="Kuo A."/>
            <person name="Otillar R.P."/>
            <person name="Salamov A."/>
            <person name="Detter J.C."/>
            <person name="Lindquist E."/>
            <person name="Shapiro H."/>
            <person name="Lucas S."/>
            <person name="Glavina del Rio T."/>
            <person name="Pitluck S."/>
            <person name="Rokhsar D."/>
            <person name="Bowler C."/>
        </authorList>
    </citation>
    <scope>GENOME REANNOTATION</scope>
    <source>
        <strain evidence="2">CCAP 1055/1</strain>
    </source>
</reference>
<evidence type="ECO:0000313" key="1">
    <source>
        <dbReference type="EMBL" id="EEC48502.1"/>
    </source>
</evidence>